<proteinExistence type="predicted"/>
<evidence type="ECO:0000313" key="1">
    <source>
        <dbReference type="EMBL" id="KAJ0102149.1"/>
    </source>
</evidence>
<dbReference type="EMBL" id="CM047899">
    <property type="protein sequence ID" value="KAJ0102149.1"/>
    <property type="molecule type" value="Genomic_DNA"/>
</dbReference>
<reference evidence="2" key="1">
    <citation type="journal article" date="2023" name="G3 (Bethesda)">
        <title>Genome assembly and association tests identify interacting loci associated with vigor, precocity, and sex in interspecific pistachio rootstocks.</title>
        <authorList>
            <person name="Palmer W."/>
            <person name="Jacygrad E."/>
            <person name="Sagayaradj S."/>
            <person name="Cavanaugh K."/>
            <person name="Han R."/>
            <person name="Bertier L."/>
            <person name="Beede B."/>
            <person name="Kafkas S."/>
            <person name="Golino D."/>
            <person name="Preece J."/>
            <person name="Michelmore R."/>
        </authorList>
    </citation>
    <scope>NUCLEOTIDE SEQUENCE [LARGE SCALE GENOMIC DNA]</scope>
</reference>
<name>A0ACC1BT48_9ROSI</name>
<dbReference type="Proteomes" id="UP001164250">
    <property type="component" value="Chromosome 3"/>
</dbReference>
<accession>A0ACC1BT48</accession>
<sequence length="80" mass="9667">MHHITHNQRNPIQIKIGKHKLHMQMKNYQRKQHHITLIFVNHTNQSHQIDWISFIKSTLFNTNVNPTHSSNIKKKKKKKI</sequence>
<evidence type="ECO:0000313" key="2">
    <source>
        <dbReference type="Proteomes" id="UP001164250"/>
    </source>
</evidence>
<organism evidence="1 2">
    <name type="scientific">Pistacia atlantica</name>
    <dbReference type="NCBI Taxonomy" id="434234"/>
    <lineage>
        <taxon>Eukaryota</taxon>
        <taxon>Viridiplantae</taxon>
        <taxon>Streptophyta</taxon>
        <taxon>Embryophyta</taxon>
        <taxon>Tracheophyta</taxon>
        <taxon>Spermatophyta</taxon>
        <taxon>Magnoliopsida</taxon>
        <taxon>eudicotyledons</taxon>
        <taxon>Gunneridae</taxon>
        <taxon>Pentapetalae</taxon>
        <taxon>rosids</taxon>
        <taxon>malvids</taxon>
        <taxon>Sapindales</taxon>
        <taxon>Anacardiaceae</taxon>
        <taxon>Pistacia</taxon>
    </lineage>
</organism>
<comment type="caution">
    <text evidence="1">The sequence shown here is derived from an EMBL/GenBank/DDBJ whole genome shotgun (WGS) entry which is preliminary data.</text>
</comment>
<protein>
    <submittedName>
        <fullName evidence="1">Uncharacterized protein</fullName>
    </submittedName>
</protein>
<keyword evidence="2" id="KW-1185">Reference proteome</keyword>
<gene>
    <name evidence="1" type="ORF">Patl1_05328</name>
</gene>